<accession>A0A561UDC9</accession>
<evidence type="ECO:0000313" key="3">
    <source>
        <dbReference type="Proteomes" id="UP000317940"/>
    </source>
</evidence>
<evidence type="ECO:0000256" key="1">
    <source>
        <dbReference type="SAM" id="MobiDB-lite"/>
    </source>
</evidence>
<organism evidence="2 3">
    <name type="scientific">Kitasatospora viridis</name>
    <dbReference type="NCBI Taxonomy" id="281105"/>
    <lineage>
        <taxon>Bacteria</taxon>
        <taxon>Bacillati</taxon>
        <taxon>Actinomycetota</taxon>
        <taxon>Actinomycetes</taxon>
        <taxon>Kitasatosporales</taxon>
        <taxon>Streptomycetaceae</taxon>
        <taxon>Kitasatospora</taxon>
    </lineage>
</organism>
<proteinExistence type="predicted"/>
<evidence type="ECO:0000313" key="2">
    <source>
        <dbReference type="EMBL" id="TWF97356.1"/>
    </source>
</evidence>
<feature type="region of interest" description="Disordered" evidence="1">
    <location>
        <begin position="56"/>
        <end position="75"/>
    </location>
</feature>
<comment type="caution">
    <text evidence="2">The sequence shown here is derived from an EMBL/GenBank/DDBJ whole genome shotgun (WGS) entry which is preliminary data.</text>
</comment>
<protein>
    <recommendedName>
        <fullName evidence="4">Chromosome partitioning protein</fullName>
    </recommendedName>
</protein>
<reference evidence="2 3" key="1">
    <citation type="submission" date="2019-06" db="EMBL/GenBank/DDBJ databases">
        <title>Sequencing the genomes of 1000 actinobacteria strains.</title>
        <authorList>
            <person name="Klenk H.-P."/>
        </authorList>
    </citation>
    <scope>NUCLEOTIDE SEQUENCE [LARGE SCALE GENOMIC DNA]</scope>
    <source>
        <strain evidence="2 3">DSM 44826</strain>
    </source>
</reference>
<dbReference type="AlphaFoldDB" id="A0A561UDC9"/>
<gene>
    <name evidence="2" type="ORF">FHX73_111136</name>
</gene>
<dbReference type="EMBL" id="VIWT01000001">
    <property type="protein sequence ID" value="TWF97356.1"/>
    <property type="molecule type" value="Genomic_DNA"/>
</dbReference>
<keyword evidence="3" id="KW-1185">Reference proteome</keyword>
<sequence>MTGIEIAAGYALAWLFRKGRRVAGQLDGEVDRGLDAGVQRVHELVSSALGEAPALVRARQEAEAGQPEPSEQTRQQLVQAIAERLWQDPEFGEQLRQAVAALQSGQGGQGGTSKHTTITMTTNNGVVADHIETITLRPQPPNPPRS</sequence>
<name>A0A561UDC9_9ACTN</name>
<evidence type="ECO:0008006" key="4">
    <source>
        <dbReference type="Google" id="ProtNLM"/>
    </source>
</evidence>
<dbReference type="Proteomes" id="UP000317940">
    <property type="component" value="Unassembled WGS sequence"/>
</dbReference>